<keyword evidence="2" id="KW-1185">Reference proteome</keyword>
<sequence>MKVASIEFENEEQLTALKAFAKAMKMKFVGLSDFSDKLEEKRILEGIAKGYKESIAIEKGEIKPKTIEELLDEL</sequence>
<name>A0A1I2XRU3_9BACT</name>
<dbReference type="Proteomes" id="UP000199642">
    <property type="component" value="Unassembled WGS sequence"/>
</dbReference>
<evidence type="ECO:0000313" key="2">
    <source>
        <dbReference type="Proteomes" id="UP000199642"/>
    </source>
</evidence>
<evidence type="ECO:0000313" key="1">
    <source>
        <dbReference type="EMBL" id="SFH16184.1"/>
    </source>
</evidence>
<organism evidence="1 2">
    <name type="scientific">Algoriphagus hitonicola</name>
    <dbReference type="NCBI Taxonomy" id="435880"/>
    <lineage>
        <taxon>Bacteria</taxon>
        <taxon>Pseudomonadati</taxon>
        <taxon>Bacteroidota</taxon>
        <taxon>Cytophagia</taxon>
        <taxon>Cytophagales</taxon>
        <taxon>Cyclobacteriaceae</taxon>
        <taxon>Algoriphagus</taxon>
    </lineage>
</organism>
<gene>
    <name evidence="1" type="ORF">SAMN04487988_12226</name>
</gene>
<dbReference type="AlphaFoldDB" id="A0A1I2XRU3"/>
<dbReference type="RefSeq" id="WP_092794753.1">
    <property type="nucleotide sequence ID" value="NZ_FOPC01000022.1"/>
</dbReference>
<dbReference type="EMBL" id="FOPC01000022">
    <property type="protein sequence ID" value="SFH16184.1"/>
    <property type="molecule type" value="Genomic_DNA"/>
</dbReference>
<proteinExistence type="predicted"/>
<reference evidence="2" key="1">
    <citation type="submission" date="2016-10" db="EMBL/GenBank/DDBJ databases">
        <authorList>
            <person name="Varghese N."/>
            <person name="Submissions S."/>
        </authorList>
    </citation>
    <scope>NUCLEOTIDE SEQUENCE [LARGE SCALE GENOMIC DNA]</scope>
    <source>
        <strain evidence="2">DSM 19315</strain>
    </source>
</reference>
<accession>A0A1I2XRU3</accession>
<dbReference type="OrthoDB" id="827554at2"/>
<protein>
    <submittedName>
        <fullName evidence="1">Uncharacterized protein</fullName>
    </submittedName>
</protein>